<keyword evidence="2" id="KW-1185">Reference proteome</keyword>
<sequence>MKIAAITGISPNVLSELKKGKPRTIELQSAHNIITLTDVLPGDHIFMTEVDLDDLYPGDHGIIVDVMCITINMKRMVEYINPYYYEERERMSVRLKVKYVDKTIARNIDGKEWAKPTQVEIVKSSVFHAG</sequence>
<evidence type="ECO:0000313" key="1">
    <source>
        <dbReference type="EMBL" id="WOF15794.1"/>
    </source>
</evidence>
<accession>A0AA97I3R8</accession>
<name>A0AA97I3R8_9EURY</name>
<proteinExistence type="predicted"/>
<evidence type="ECO:0000313" key="2">
    <source>
        <dbReference type="Proteomes" id="UP001301797"/>
    </source>
</evidence>
<dbReference type="GeneID" id="85229170"/>
<protein>
    <submittedName>
        <fullName evidence="1">DUF473 domain-containing protein</fullName>
    </submittedName>
</protein>
<dbReference type="AlphaFoldDB" id="A0AA97I3R8"/>
<dbReference type="Proteomes" id="UP001301797">
    <property type="component" value="Chromosome"/>
</dbReference>
<dbReference type="EMBL" id="CP043875">
    <property type="protein sequence ID" value="WOF15794.1"/>
    <property type="molecule type" value="Genomic_DNA"/>
</dbReference>
<gene>
    <name evidence="1" type="ORF">F1737_03335</name>
</gene>
<organism evidence="1 2">
    <name type="scientific">Methanochimaera problematica</name>
    <dbReference type="NCBI Taxonomy" id="2609417"/>
    <lineage>
        <taxon>Archaea</taxon>
        <taxon>Methanobacteriati</taxon>
        <taxon>Methanobacteriota</taxon>
        <taxon>Stenosarchaea group</taxon>
        <taxon>Methanomicrobia</taxon>
        <taxon>Methanomicrobiales</taxon>
        <taxon>Methanomicrobiaceae</taxon>
        <taxon>Methanochimaera</taxon>
    </lineage>
</organism>
<dbReference type="RefSeq" id="WP_317137367.1">
    <property type="nucleotide sequence ID" value="NZ_CP043875.1"/>
</dbReference>
<reference evidence="1 2" key="1">
    <citation type="submission" date="2019-09" db="EMBL/GenBank/DDBJ databases">
        <title>The complete genome of Methanoplanus sp. FWC-SCC4.</title>
        <authorList>
            <person name="Chen S.-C."/>
            <person name="Zhou Y.-Z."/>
            <person name="Lai M.-C."/>
        </authorList>
    </citation>
    <scope>NUCLEOTIDE SEQUENCE [LARGE SCALE GENOMIC DNA]</scope>
    <source>
        <strain evidence="1 2">FWC-SCC4</strain>
    </source>
</reference>
<dbReference type="KEGG" id="mefw:F1737_03335"/>
<dbReference type="Pfam" id="PF04322">
    <property type="entry name" value="DUF473"/>
    <property type="match status" value="1"/>
</dbReference>
<dbReference type="InterPro" id="IPR007417">
    <property type="entry name" value="DUF473"/>
</dbReference>